<name>A0A4S8L4Q4_DENBC</name>
<dbReference type="EMBL" id="ML179655">
    <property type="protein sequence ID" value="THU83552.1"/>
    <property type="molecule type" value="Genomic_DNA"/>
</dbReference>
<protein>
    <submittedName>
        <fullName evidence="1">Uncharacterized protein</fullName>
    </submittedName>
</protein>
<dbReference type="AlphaFoldDB" id="A0A4S8L4Q4"/>
<dbReference type="Proteomes" id="UP000297245">
    <property type="component" value="Unassembled WGS sequence"/>
</dbReference>
<accession>A0A4S8L4Q4</accession>
<organism evidence="1 2">
    <name type="scientific">Dendrothele bispora (strain CBS 962.96)</name>
    <dbReference type="NCBI Taxonomy" id="1314807"/>
    <lineage>
        <taxon>Eukaryota</taxon>
        <taxon>Fungi</taxon>
        <taxon>Dikarya</taxon>
        <taxon>Basidiomycota</taxon>
        <taxon>Agaricomycotina</taxon>
        <taxon>Agaricomycetes</taxon>
        <taxon>Agaricomycetidae</taxon>
        <taxon>Agaricales</taxon>
        <taxon>Agaricales incertae sedis</taxon>
        <taxon>Dendrothele</taxon>
    </lineage>
</organism>
<reference evidence="1 2" key="1">
    <citation type="journal article" date="2019" name="Nat. Ecol. Evol.">
        <title>Megaphylogeny resolves global patterns of mushroom evolution.</title>
        <authorList>
            <person name="Varga T."/>
            <person name="Krizsan K."/>
            <person name="Foldi C."/>
            <person name="Dima B."/>
            <person name="Sanchez-Garcia M."/>
            <person name="Sanchez-Ramirez S."/>
            <person name="Szollosi G.J."/>
            <person name="Szarkandi J.G."/>
            <person name="Papp V."/>
            <person name="Albert L."/>
            <person name="Andreopoulos W."/>
            <person name="Angelini C."/>
            <person name="Antonin V."/>
            <person name="Barry K.W."/>
            <person name="Bougher N.L."/>
            <person name="Buchanan P."/>
            <person name="Buyck B."/>
            <person name="Bense V."/>
            <person name="Catcheside P."/>
            <person name="Chovatia M."/>
            <person name="Cooper J."/>
            <person name="Damon W."/>
            <person name="Desjardin D."/>
            <person name="Finy P."/>
            <person name="Geml J."/>
            <person name="Haridas S."/>
            <person name="Hughes K."/>
            <person name="Justo A."/>
            <person name="Karasinski D."/>
            <person name="Kautmanova I."/>
            <person name="Kiss B."/>
            <person name="Kocsube S."/>
            <person name="Kotiranta H."/>
            <person name="LaButti K.M."/>
            <person name="Lechner B.E."/>
            <person name="Liimatainen K."/>
            <person name="Lipzen A."/>
            <person name="Lukacs Z."/>
            <person name="Mihaltcheva S."/>
            <person name="Morgado L.N."/>
            <person name="Niskanen T."/>
            <person name="Noordeloos M.E."/>
            <person name="Ohm R.A."/>
            <person name="Ortiz-Santana B."/>
            <person name="Ovrebo C."/>
            <person name="Racz N."/>
            <person name="Riley R."/>
            <person name="Savchenko A."/>
            <person name="Shiryaev A."/>
            <person name="Soop K."/>
            <person name="Spirin V."/>
            <person name="Szebenyi C."/>
            <person name="Tomsovsky M."/>
            <person name="Tulloss R.E."/>
            <person name="Uehling J."/>
            <person name="Grigoriev I.V."/>
            <person name="Vagvolgyi C."/>
            <person name="Papp T."/>
            <person name="Martin F.M."/>
            <person name="Miettinen O."/>
            <person name="Hibbett D.S."/>
            <person name="Nagy L.G."/>
        </authorList>
    </citation>
    <scope>NUCLEOTIDE SEQUENCE [LARGE SCALE GENOMIC DNA]</scope>
    <source>
        <strain evidence="1 2">CBS 962.96</strain>
    </source>
</reference>
<evidence type="ECO:0000313" key="2">
    <source>
        <dbReference type="Proteomes" id="UP000297245"/>
    </source>
</evidence>
<sequence length="141" mass="15742">MVSTRGPPAGIIHLDRLPSLRRLGLTAVLSGLQDNTTQNLISGLAQFFEISNTNTTEITHLAFGFSFSTTSLVFNPFRVPWWRLDTALAALPTLRWVGVQVIDRRCETSIIIPEDSVNMFPMLSEKGLLHWSTGRLEFPAM</sequence>
<proteinExistence type="predicted"/>
<gene>
    <name evidence="1" type="ORF">K435DRAFT_784134</name>
</gene>
<keyword evidence="2" id="KW-1185">Reference proteome</keyword>
<dbReference type="OrthoDB" id="2745898at2759"/>
<evidence type="ECO:0000313" key="1">
    <source>
        <dbReference type="EMBL" id="THU83552.1"/>
    </source>
</evidence>